<gene>
    <name evidence="2" type="ORF">EVAR_94246_1</name>
</gene>
<comment type="caution">
    <text evidence="2">The sequence shown here is derived from an EMBL/GenBank/DDBJ whole genome shotgun (WGS) entry which is preliminary data.</text>
</comment>
<dbReference type="Proteomes" id="UP000299102">
    <property type="component" value="Unassembled WGS sequence"/>
</dbReference>
<protein>
    <submittedName>
        <fullName evidence="2">Uncharacterized protein</fullName>
    </submittedName>
</protein>
<accession>A0A4C1UPE1</accession>
<dbReference type="AlphaFoldDB" id="A0A4C1UPE1"/>
<evidence type="ECO:0000313" key="3">
    <source>
        <dbReference type="Proteomes" id="UP000299102"/>
    </source>
</evidence>
<feature type="region of interest" description="Disordered" evidence="1">
    <location>
        <begin position="57"/>
        <end position="80"/>
    </location>
</feature>
<reference evidence="2 3" key="1">
    <citation type="journal article" date="2019" name="Commun. Biol.">
        <title>The bagworm genome reveals a unique fibroin gene that provides high tensile strength.</title>
        <authorList>
            <person name="Kono N."/>
            <person name="Nakamura H."/>
            <person name="Ohtoshi R."/>
            <person name="Tomita M."/>
            <person name="Numata K."/>
            <person name="Arakawa K."/>
        </authorList>
    </citation>
    <scope>NUCLEOTIDE SEQUENCE [LARGE SCALE GENOMIC DNA]</scope>
</reference>
<keyword evidence="3" id="KW-1185">Reference proteome</keyword>
<proteinExistence type="predicted"/>
<sequence>MVDTILISIEPASCDSVADVESGNGTTAEVETPAPARQPLLGEPACRGGRGTLGLLNEGHRPAPDTDASAPTELGGNENGASPTLQFMSIAVTLTSIFVGPRMSCPRDEARIARSRCNRPLRSAQRQDIHCGFILKLTTQAFLELKLGGRRRRSAVSRTFF</sequence>
<dbReference type="EMBL" id="BGZK01000199">
    <property type="protein sequence ID" value="GBP27842.1"/>
    <property type="molecule type" value="Genomic_DNA"/>
</dbReference>
<name>A0A4C1UPE1_EUMVA</name>
<organism evidence="2 3">
    <name type="scientific">Eumeta variegata</name>
    <name type="common">Bagworm moth</name>
    <name type="synonym">Eumeta japonica</name>
    <dbReference type="NCBI Taxonomy" id="151549"/>
    <lineage>
        <taxon>Eukaryota</taxon>
        <taxon>Metazoa</taxon>
        <taxon>Ecdysozoa</taxon>
        <taxon>Arthropoda</taxon>
        <taxon>Hexapoda</taxon>
        <taxon>Insecta</taxon>
        <taxon>Pterygota</taxon>
        <taxon>Neoptera</taxon>
        <taxon>Endopterygota</taxon>
        <taxon>Lepidoptera</taxon>
        <taxon>Glossata</taxon>
        <taxon>Ditrysia</taxon>
        <taxon>Tineoidea</taxon>
        <taxon>Psychidae</taxon>
        <taxon>Oiketicinae</taxon>
        <taxon>Eumeta</taxon>
    </lineage>
</organism>
<evidence type="ECO:0000256" key="1">
    <source>
        <dbReference type="SAM" id="MobiDB-lite"/>
    </source>
</evidence>
<evidence type="ECO:0000313" key="2">
    <source>
        <dbReference type="EMBL" id="GBP27842.1"/>
    </source>
</evidence>